<gene>
    <name evidence="1" type="ORF">HPB49_007160</name>
</gene>
<accession>A0ACB8C2G9</accession>
<dbReference type="EMBL" id="CM023478">
    <property type="protein sequence ID" value="KAH7933032.1"/>
    <property type="molecule type" value="Genomic_DNA"/>
</dbReference>
<keyword evidence="2" id="KW-1185">Reference proteome</keyword>
<evidence type="ECO:0000313" key="2">
    <source>
        <dbReference type="Proteomes" id="UP000821865"/>
    </source>
</evidence>
<name>A0ACB8C2G9_DERSI</name>
<reference evidence="1" key="1">
    <citation type="submission" date="2020-05" db="EMBL/GenBank/DDBJ databases">
        <title>Large-scale comparative analyses of tick genomes elucidate their genetic diversity and vector capacities.</title>
        <authorList>
            <person name="Jia N."/>
            <person name="Wang J."/>
            <person name="Shi W."/>
            <person name="Du L."/>
            <person name="Sun Y."/>
            <person name="Zhan W."/>
            <person name="Jiang J."/>
            <person name="Wang Q."/>
            <person name="Zhang B."/>
            <person name="Ji P."/>
            <person name="Sakyi L.B."/>
            <person name="Cui X."/>
            <person name="Yuan T."/>
            <person name="Jiang B."/>
            <person name="Yang W."/>
            <person name="Lam T.T.-Y."/>
            <person name="Chang Q."/>
            <person name="Ding S."/>
            <person name="Wang X."/>
            <person name="Zhu J."/>
            <person name="Ruan X."/>
            <person name="Zhao L."/>
            <person name="Wei J."/>
            <person name="Que T."/>
            <person name="Du C."/>
            <person name="Cheng J."/>
            <person name="Dai P."/>
            <person name="Han X."/>
            <person name="Huang E."/>
            <person name="Gao Y."/>
            <person name="Liu J."/>
            <person name="Shao H."/>
            <person name="Ye R."/>
            <person name="Li L."/>
            <person name="Wei W."/>
            <person name="Wang X."/>
            <person name="Wang C."/>
            <person name="Yang T."/>
            <person name="Huo Q."/>
            <person name="Li W."/>
            <person name="Guo W."/>
            <person name="Chen H."/>
            <person name="Zhou L."/>
            <person name="Ni X."/>
            <person name="Tian J."/>
            <person name="Zhou Y."/>
            <person name="Sheng Y."/>
            <person name="Liu T."/>
            <person name="Pan Y."/>
            <person name="Xia L."/>
            <person name="Li J."/>
            <person name="Zhao F."/>
            <person name="Cao W."/>
        </authorList>
    </citation>
    <scope>NUCLEOTIDE SEQUENCE</scope>
    <source>
        <strain evidence="1">Dsil-2018</strain>
    </source>
</reference>
<sequence length="331" mass="34986">MAGALQAVGVFYRNLLAQCSGCPSSLGFPQGHAYVCAAGDSPFPYPEEPTRQGVENFVAPSGLAPRKGHRRSACATALIPQSLGLELQQRYDAKVRAADIVEQWLAKRAAATQCRPGTTDSAANVRAPSGEVGNDLPSASPSPASLQPSEIIEAVMVELPVTSDEEEMDESTTRKRGRDGEDEEELPKQSKSLGAHSDSKRKPLTPPSTRGATELAPDAATSAEGPAATTPTAEKTWPSAAPGKPATTTPGVIASQKTAESYQSEPRQKAPPQTAAEFLKRNQRPATNVATKRKLQKTAKASALNRLAHPRLVPAHRKTPQQLPQQPPTAG</sequence>
<organism evidence="1 2">
    <name type="scientific">Dermacentor silvarum</name>
    <name type="common">Tick</name>
    <dbReference type="NCBI Taxonomy" id="543639"/>
    <lineage>
        <taxon>Eukaryota</taxon>
        <taxon>Metazoa</taxon>
        <taxon>Ecdysozoa</taxon>
        <taxon>Arthropoda</taxon>
        <taxon>Chelicerata</taxon>
        <taxon>Arachnida</taxon>
        <taxon>Acari</taxon>
        <taxon>Parasitiformes</taxon>
        <taxon>Ixodida</taxon>
        <taxon>Ixodoidea</taxon>
        <taxon>Ixodidae</taxon>
        <taxon>Rhipicephalinae</taxon>
        <taxon>Dermacentor</taxon>
    </lineage>
</organism>
<proteinExistence type="predicted"/>
<protein>
    <submittedName>
        <fullName evidence="1">Uncharacterized protein</fullName>
    </submittedName>
</protein>
<evidence type="ECO:0000313" key="1">
    <source>
        <dbReference type="EMBL" id="KAH7933032.1"/>
    </source>
</evidence>
<dbReference type="Proteomes" id="UP000821865">
    <property type="component" value="Chromosome 9"/>
</dbReference>
<comment type="caution">
    <text evidence="1">The sequence shown here is derived from an EMBL/GenBank/DDBJ whole genome shotgun (WGS) entry which is preliminary data.</text>
</comment>